<proteinExistence type="predicted"/>
<feature type="chain" id="PRO_5021351240" description="Lipoprotein" evidence="1">
    <location>
        <begin position="20"/>
        <end position="136"/>
    </location>
</feature>
<dbReference type="EMBL" id="SIHO01000001">
    <property type="protein sequence ID" value="TFU05512.1"/>
    <property type="molecule type" value="Genomic_DNA"/>
</dbReference>
<evidence type="ECO:0000256" key="1">
    <source>
        <dbReference type="SAM" id="SignalP"/>
    </source>
</evidence>
<protein>
    <recommendedName>
        <fullName evidence="4">Lipoprotein</fullName>
    </recommendedName>
</protein>
<gene>
    <name evidence="2" type="ORF">EUV02_00225</name>
</gene>
<dbReference type="PROSITE" id="PS51257">
    <property type="entry name" value="PROKAR_LIPOPROTEIN"/>
    <property type="match status" value="1"/>
</dbReference>
<keyword evidence="3" id="KW-1185">Reference proteome</keyword>
<evidence type="ECO:0008006" key="4">
    <source>
        <dbReference type="Google" id="ProtNLM"/>
    </source>
</evidence>
<dbReference type="RefSeq" id="WP_135244237.1">
    <property type="nucleotide sequence ID" value="NZ_SIHO01000001.1"/>
</dbReference>
<sequence>MRQIHWQLGVIVGASLVLAACTETKPKPAVAAAPPPTAGTQMCVRLTQIRESRIVSDSVIDFVMNDGSIYRNTLPFPCPGLALNRAFGYETSINDLCSVNTITVIVQGGGPVKGSVCGLGQFVPYTPPPKATPVPR</sequence>
<comment type="caution">
    <text evidence="2">The sequence shown here is derived from an EMBL/GenBank/DDBJ whole genome shotgun (WGS) entry which is preliminary data.</text>
</comment>
<dbReference type="Proteomes" id="UP000297737">
    <property type="component" value="Unassembled WGS sequence"/>
</dbReference>
<keyword evidence="1" id="KW-0732">Signal</keyword>
<organism evidence="2 3">
    <name type="scientific">Glacieibacterium arshaanense</name>
    <dbReference type="NCBI Taxonomy" id="2511025"/>
    <lineage>
        <taxon>Bacteria</taxon>
        <taxon>Pseudomonadati</taxon>
        <taxon>Pseudomonadota</taxon>
        <taxon>Alphaproteobacteria</taxon>
        <taxon>Sphingomonadales</taxon>
        <taxon>Sphingosinicellaceae</taxon>
        <taxon>Glacieibacterium</taxon>
    </lineage>
</organism>
<accession>A0A4Y9EPZ1</accession>
<reference evidence="2 3" key="1">
    <citation type="submission" date="2019-02" db="EMBL/GenBank/DDBJ databases">
        <title>Polymorphobacter sp. isolated from the lake at the Tibet of China.</title>
        <authorList>
            <person name="Li A."/>
        </authorList>
    </citation>
    <scope>NUCLEOTIDE SEQUENCE [LARGE SCALE GENOMIC DNA]</scope>
    <source>
        <strain evidence="2 3">DJ1R-1</strain>
    </source>
</reference>
<dbReference type="AlphaFoldDB" id="A0A4Y9EPZ1"/>
<evidence type="ECO:0000313" key="2">
    <source>
        <dbReference type="EMBL" id="TFU05512.1"/>
    </source>
</evidence>
<feature type="signal peptide" evidence="1">
    <location>
        <begin position="1"/>
        <end position="19"/>
    </location>
</feature>
<evidence type="ECO:0000313" key="3">
    <source>
        <dbReference type="Proteomes" id="UP000297737"/>
    </source>
</evidence>
<name>A0A4Y9EPZ1_9SPHN</name>
<dbReference type="OrthoDB" id="7391925at2"/>